<evidence type="ECO:0000256" key="1">
    <source>
        <dbReference type="SAM" id="Phobius"/>
    </source>
</evidence>
<gene>
    <name evidence="2" type="ORF">J2S62_001678</name>
</gene>
<dbReference type="Proteomes" id="UP001183794">
    <property type="component" value="Unassembled WGS sequence"/>
</dbReference>
<protein>
    <recommendedName>
        <fullName evidence="4">Integral membrane protein</fullName>
    </recommendedName>
</protein>
<keyword evidence="1" id="KW-0812">Transmembrane</keyword>
<reference evidence="2 3" key="1">
    <citation type="submission" date="2023-07" db="EMBL/GenBank/DDBJ databases">
        <title>Sequencing the genomes of 1000 actinobacteria strains.</title>
        <authorList>
            <person name="Klenk H.-P."/>
        </authorList>
    </citation>
    <scope>NUCLEOTIDE SEQUENCE [LARGE SCALE GENOMIC DNA]</scope>
    <source>
        <strain evidence="2 3">DSM 22966</strain>
    </source>
</reference>
<name>A0ABU2B1E3_9MICC</name>
<feature type="transmembrane region" description="Helical" evidence="1">
    <location>
        <begin position="112"/>
        <end position="135"/>
    </location>
</feature>
<comment type="caution">
    <text evidence="2">The sequence shown here is derived from an EMBL/GenBank/DDBJ whole genome shotgun (WGS) entry which is preliminary data.</text>
</comment>
<feature type="transmembrane region" description="Helical" evidence="1">
    <location>
        <begin position="78"/>
        <end position="100"/>
    </location>
</feature>
<proteinExistence type="predicted"/>
<feature type="transmembrane region" description="Helical" evidence="1">
    <location>
        <begin position="51"/>
        <end position="71"/>
    </location>
</feature>
<accession>A0ABU2B1E3</accession>
<keyword evidence="1" id="KW-0472">Membrane</keyword>
<dbReference type="EMBL" id="JAVDYJ010000001">
    <property type="protein sequence ID" value="MDR7347421.1"/>
    <property type="molecule type" value="Genomic_DNA"/>
</dbReference>
<keyword evidence="3" id="KW-1185">Reference proteome</keyword>
<feature type="transmembrane region" description="Helical" evidence="1">
    <location>
        <begin position="21"/>
        <end position="39"/>
    </location>
</feature>
<organism evidence="2 3">
    <name type="scientific">Enteractinococcus fodinae</name>
    <dbReference type="NCBI Taxonomy" id="684663"/>
    <lineage>
        <taxon>Bacteria</taxon>
        <taxon>Bacillati</taxon>
        <taxon>Actinomycetota</taxon>
        <taxon>Actinomycetes</taxon>
        <taxon>Micrococcales</taxon>
        <taxon>Micrococcaceae</taxon>
    </lineage>
</organism>
<evidence type="ECO:0000313" key="3">
    <source>
        <dbReference type="Proteomes" id="UP001183794"/>
    </source>
</evidence>
<dbReference type="RefSeq" id="WP_310173586.1">
    <property type="nucleotide sequence ID" value="NZ_BAABHE010000001.1"/>
</dbReference>
<keyword evidence="1" id="KW-1133">Transmembrane helix</keyword>
<sequence length="143" mass="15471">MAKIASRTPTQATGRTTGVGRIIVMLYAILALAASWRSGFQILTKFDEAPVAFTLSAMAGIVYIVATIALATPGRKAWSVAVVAVWFELIGVVTVGTWSLLAPQMFPESTVWSSFGIGYGFIPLILPLIGLYWLYKHRPKPLA</sequence>
<evidence type="ECO:0000313" key="2">
    <source>
        <dbReference type="EMBL" id="MDR7347421.1"/>
    </source>
</evidence>
<evidence type="ECO:0008006" key="4">
    <source>
        <dbReference type="Google" id="ProtNLM"/>
    </source>
</evidence>